<dbReference type="AlphaFoldDB" id="A0AAI8YWV6"/>
<organism evidence="9 10">
    <name type="scientific">Lecanosticta acicola</name>
    <dbReference type="NCBI Taxonomy" id="111012"/>
    <lineage>
        <taxon>Eukaryota</taxon>
        <taxon>Fungi</taxon>
        <taxon>Dikarya</taxon>
        <taxon>Ascomycota</taxon>
        <taxon>Pezizomycotina</taxon>
        <taxon>Dothideomycetes</taxon>
        <taxon>Dothideomycetidae</taxon>
        <taxon>Mycosphaerellales</taxon>
        <taxon>Mycosphaerellaceae</taxon>
        <taxon>Lecanosticta</taxon>
    </lineage>
</organism>
<evidence type="ECO:0000256" key="2">
    <source>
        <dbReference type="ARBA" id="ARBA00022448"/>
    </source>
</evidence>
<evidence type="ECO:0000259" key="8">
    <source>
        <dbReference type="PROSITE" id="PS50850"/>
    </source>
</evidence>
<dbReference type="EMBL" id="CAVMBE010000017">
    <property type="protein sequence ID" value="CAK3962826.1"/>
    <property type="molecule type" value="Genomic_DNA"/>
</dbReference>
<dbReference type="PROSITE" id="PS50850">
    <property type="entry name" value="MFS"/>
    <property type="match status" value="1"/>
</dbReference>
<feature type="transmembrane region" description="Helical" evidence="7">
    <location>
        <begin position="40"/>
        <end position="57"/>
    </location>
</feature>
<evidence type="ECO:0000256" key="5">
    <source>
        <dbReference type="ARBA" id="ARBA00023136"/>
    </source>
</evidence>
<feature type="region of interest" description="Disordered" evidence="6">
    <location>
        <begin position="1"/>
        <end position="20"/>
    </location>
</feature>
<dbReference type="Proteomes" id="UP001296104">
    <property type="component" value="Unassembled WGS sequence"/>
</dbReference>
<evidence type="ECO:0000256" key="4">
    <source>
        <dbReference type="ARBA" id="ARBA00022989"/>
    </source>
</evidence>
<dbReference type="InterPro" id="IPR036259">
    <property type="entry name" value="MFS_trans_sf"/>
</dbReference>
<dbReference type="FunFam" id="1.20.1250.20:FF:000068">
    <property type="entry name" value="MFS general substrate transporter"/>
    <property type="match status" value="1"/>
</dbReference>
<proteinExistence type="predicted"/>
<dbReference type="GO" id="GO:0022857">
    <property type="term" value="F:transmembrane transporter activity"/>
    <property type="evidence" value="ECO:0007669"/>
    <property type="project" value="InterPro"/>
</dbReference>
<feature type="transmembrane region" description="Helical" evidence="7">
    <location>
        <begin position="339"/>
        <end position="357"/>
    </location>
</feature>
<evidence type="ECO:0000256" key="7">
    <source>
        <dbReference type="SAM" id="Phobius"/>
    </source>
</evidence>
<dbReference type="FunFam" id="1.20.1250.20:FF:000034">
    <property type="entry name" value="MFS general substrate transporter"/>
    <property type="match status" value="1"/>
</dbReference>
<keyword evidence="10" id="KW-1185">Reference proteome</keyword>
<keyword evidence="5 7" id="KW-0472">Membrane</keyword>
<protein>
    <submittedName>
        <fullName evidence="9">Related to allantoate permease</fullName>
    </submittedName>
</protein>
<evidence type="ECO:0000256" key="1">
    <source>
        <dbReference type="ARBA" id="ARBA00004141"/>
    </source>
</evidence>
<gene>
    <name evidence="9" type="ORF">LECACI_7A003461</name>
</gene>
<comment type="caution">
    <text evidence="9">The sequence shown here is derived from an EMBL/GenBank/DDBJ whole genome shotgun (WGS) entry which is preliminary data.</text>
</comment>
<feature type="compositionally biased region" description="Basic and acidic residues" evidence="6">
    <location>
        <begin position="1"/>
        <end position="19"/>
    </location>
</feature>
<dbReference type="PANTHER" id="PTHR43791:SF91">
    <property type="entry name" value="MAJOR FACILITATOR SUPERFAMILY (MFS) PROFILE DOMAIN-CONTAINING PROTEIN-RELATED"/>
    <property type="match status" value="1"/>
</dbReference>
<dbReference type="Gene3D" id="1.20.1250.20">
    <property type="entry name" value="MFS general substrate transporter like domains"/>
    <property type="match status" value="2"/>
</dbReference>
<feature type="transmembrane region" description="Helical" evidence="7">
    <location>
        <begin position="363"/>
        <end position="386"/>
    </location>
</feature>
<feature type="transmembrane region" description="Helical" evidence="7">
    <location>
        <begin position="430"/>
        <end position="451"/>
    </location>
</feature>
<keyword evidence="4 7" id="KW-1133">Transmembrane helix</keyword>
<accession>A0AAI8YWV6</accession>
<comment type="subcellular location">
    <subcellularLocation>
        <location evidence="1">Membrane</location>
        <topology evidence="1">Multi-pass membrane protein</topology>
    </subcellularLocation>
</comment>
<evidence type="ECO:0000313" key="10">
    <source>
        <dbReference type="Proteomes" id="UP001296104"/>
    </source>
</evidence>
<keyword evidence="2" id="KW-0813">Transport</keyword>
<evidence type="ECO:0000256" key="3">
    <source>
        <dbReference type="ARBA" id="ARBA00022692"/>
    </source>
</evidence>
<dbReference type="InterPro" id="IPR020846">
    <property type="entry name" value="MFS_dom"/>
</dbReference>
<feature type="transmembrane region" description="Helical" evidence="7">
    <location>
        <begin position="307"/>
        <end position="327"/>
    </location>
</feature>
<feature type="transmembrane region" description="Helical" evidence="7">
    <location>
        <begin position="174"/>
        <end position="194"/>
    </location>
</feature>
<feature type="domain" description="Major facilitator superfamily (MFS) profile" evidence="8">
    <location>
        <begin position="44"/>
        <end position="456"/>
    </location>
</feature>
<feature type="transmembrane region" description="Helical" evidence="7">
    <location>
        <begin position="141"/>
        <end position="162"/>
    </location>
</feature>
<feature type="transmembrane region" description="Helical" evidence="7">
    <location>
        <begin position="112"/>
        <end position="129"/>
    </location>
</feature>
<sequence length="489" mass="53925">MAEESRENMTKDGKPHPGEAFECGAVEIDRAKEKQLLRKLDLHIVPVVMLLYLLSFLDRVNIGNARLYGLEADLSLTGNQYQTAISLLFVTYILSELPSNLILKSYIRPSRWIAFITTAWGIIATLTGITQSYAGLVVCRLLLGLVEGGLFPGCAIYLTFWYTRHELALRVGYLFVSAALAGACGGLLAYGIGFMDGVAGQRAWRWILILEGLPTFVLGIACWWILADDPETAYYLNDADRELIAARRAAQIGITDAFEWKDVRKGARDWKIWIFCAGQFCEDTMLYGYSTFLPTIIQGIRPHSSRAIVQVLTIPCYALGAISYMAAARYSDWRQSRGPVVTFFCILSVVGYALLLSDTSPGVHFAGCFLVAMGLYVSVGIPLAWLPSNNPRYGKRTTATGLQLTIGNCSGIMAPFLYPSSQGPRYVRGHAVTMSLVGLGALLYAIMYSYLERENRARAKGKRDGVMQGLTEADIVALGDENPRFVFAS</sequence>
<name>A0AAI8YWV6_9PEZI</name>
<evidence type="ECO:0000313" key="9">
    <source>
        <dbReference type="EMBL" id="CAK3962826.1"/>
    </source>
</evidence>
<dbReference type="SUPFAM" id="SSF103473">
    <property type="entry name" value="MFS general substrate transporter"/>
    <property type="match status" value="1"/>
</dbReference>
<dbReference type="InterPro" id="IPR011701">
    <property type="entry name" value="MFS"/>
</dbReference>
<dbReference type="Pfam" id="PF07690">
    <property type="entry name" value="MFS_1"/>
    <property type="match status" value="1"/>
</dbReference>
<keyword evidence="3 7" id="KW-0812">Transmembrane</keyword>
<reference evidence="9" key="1">
    <citation type="submission" date="2023-11" db="EMBL/GenBank/DDBJ databases">
        <authorList>
            <person name="Alioto T."/>
            <person name="Alioto T."/>
            <person name="Gomez Garrido J."/>
        </authorList>
    </citation>
    <scope>NUCLEOTIDE SEQUENCE</scope>
</reference>
<dbReference type="PANTHER" id="PTHR43791">
    <property type="entry name" value="PERMEASE-RELATED"/>
    <property type="match status" value="1"/>
</dbReference>
<dbReference type="GO" id="GO:0016020">
    <property type="term" value="C:membrane"/>
    <property type="evidence" value="ECO:0007669"/>
    <property type="project" value="UniProtKB-SubCell"/>
</dbReference>
<evidence type="ECO:0000256" key="6">
    <source>
        <dbReference type="SAM" id="MobiDB-lite"/>
    </source>
</evidence>
<feature type="transmembrane region" description="Helical" evidence="7">
    <location>
        <begin position="206"/>
        <end position="226"/>
    </location>
</feature>